<sequence>MHPRASFGAGRALGSRCDPMGAGVSVTAVLRAGTSALAAAFHADGTLLCFTIIHFSCGGMAGPYEWAAKLPSRVLFVQLVGAEVARRVSCGGPPDAILPAPRGRRAKGALGTFFSSAMNDRGSGESRWTRRGPRNASVAAMATTWRGCEVFVFFFFFDLVLEEIKSQTFLCFSLLCPFLTPCACHCVDGVLVLFRACEKNVIERAGCPI</sequence>
<dbReference type="AlphaFoldDB" id="A0A7J6XHX2"/>
<organism evidence="1 2">
    <name type="scientific">Trypanosoma cruzi</name>
    <dbReference type="NCBI Taxonomy" id="5693"/>
    <lineage>
        <taxon>Eukaryota</taxon>
        <taxon>Discoba</taxon>
        <taxon>Euglenozoa</taxon>
        <taxon>Kinetoplastea</taxon>
        <taxon>Metakinetoplastina</taxon>
        <taxon>Trypanosomatida</taxon>
        <taxon>Trypanosomatidae</taxon>
        <taxon>Trypanosoma</taxon>
        <taxon>Schizotrypanum</taxon>
    </lineage>
</organism>
<name>A0A7J6XHX2_TRYCR</name>
<proteinExistence type="predicted"/>
<comment type="caution">
    <text evidence="1">The sequence shown here is derived from an EMBL/GenBank/DDBJ whole genome shotgun (WGS) entry which is preliminary data.</text>
</comment>
<gene>
    <name evidence="1" type="ORF">ECC02_013596</name>
</gene>
<accession>A0A7J6XHX2</accession>
<evidence type="ECO:0000313" key="1">
    <source>
        <dbReference type="EMBL" id="KAF5213855.1"/>
    </source>
</evidence>
<reference evidence="1 2" key="1">
    <citation type="journal article" date="2019" name="Genome Biol. Evol.">
        <title>Nanopore Sequencing Significantly Improves Genome Assembly of the Protozoan Parasite Trypanosoma cruzi.</title>
        <authorList>
            <person name="Diaz-Viraque F."/>
            <person name="Pita S."/>
            <person name="Greif G."/>
            <person name="de Souza R.C.M."/>
            <person name="Iraola G."/>
            <person name="Robello C."/>
        </authorList>
    </citation>
    <scope>NUCLEOTIDE SEQUENCE [LARGE SCALE GENOMIC DNA]</scope>
    <source>
        <strain evidence="1 2">Berenice</strain>
    </source>
</reference>
<dbReference type="EMBL" id="JABDHM010000708">
    <property type="protein sequence ID" value="KAF5213855.1"/>
    <property type="molecule type" value="Genomic_DNA"/>
</dbReference>
<dbReference type="VEuPathDB" id="TriTrypDB:ECC02_013596"/>
<protein>
    <submittedName>
        <fullName evidence="1">Uncharacterized protein</fullName>
    </submittedName>
</protein>
<dbReference type="Proteomes" id="UP000583944">
    <property type="component" value="Unassembled WGS sequence"/>
</dbReference>
<evidence type="ECO:0000313" key="2">
    <source>
        <dbReference type="Proteomes" id="UP000583944"/>
    </source>
</evidence>